<dbReference type="GO" id="GO:0005886">
    <property type="term" value="C:plasma membrane"/>
    <property type="evidence" value="ECO:0007669"/>
    <property type="project" value="UniProtKB-SubCell"/>
</dbReference>
<accession>A0A368YBA1</accession>
<dbReference type="RefSeq" id="WP_114351335.1">
    <property type="nucleotide sequence ID" value="NZ_QPJJ01000001.1"/>
</dbReference>
<dbReference type="Pfam" id="PF01061">
    <property type="entry name" value="ABC2_membrane"/>
    <property type="match status" value="1"/>
</dbReference>
<dbReference type="AlphaFoldDB" id="A0A368YBA1"/>
<keyword evidence="11" id="KW-1185">Reference proteome</keyword>
<dbReference type="EMBL" id="QPJJ01000001">
    <property type="protein sequence ID" value="RCW77405.1"/>
    <property type="molecule type" value="Genomic_DNA"/>
</dbReference>
<feature type="transmembrane region" description="Helical" evidence="8">
    <location>
        <begin position="239"/>
        <end position="259"/>
    </location>
</feature>
<keyword evidence="7 8" id="KW-0472">Membrane</keyword>
<dbReference type="PANTHER" id="PTHR30413:SF10">
    <property type="entry name" value="CAPSULE POLYSACCHARIDE EXPORT INNER-MEMBRANE PROTEIN CTRC"/>
    <property type="match status" value="1"/>
</dbReference>
<comment type="similarity">
    <text evidence="2 8">Belongs to the ABC-2 integral membrane protein family.</text>
</comment>
<evidence type="ECO:0000313" key="11">
    <source>
        <dbReference type="Proteomes" id="UP000252585"/>
    </source>
</evidence>
<gene>
    <name evidence="10" type="ORF">DFR57_101279</name>
</gene>
<evidence type="ECO:0000256" key="7">
    <source>
        <dbReference type="ARBA" id="ARBA00023136"/>
    </source>
</evidence>
<keyword evidence="4 8" id="KW-1003">Cell membrane</keyword>
<keyword evidence="3 8" id="KW-0813">Transport</keyword>
<comment type="caution">
    <text evidence="10">The sequence shown here is derived from an EMBL/GenBank/DDBJ whole genome shotgun (WGS) entry which is preliminary data.</text>
</comment>
<evidence type="ECO:0000256" key="5">
    <source>
        <dbReference type="ARBA" id="ARBA00022692"/>
    </source>
</evidence>
<keyword evidence="5 8" id="KW-0812">Transmembrane</keyword>
<dbReference type="InterPro" id="IPR047817">
    <property type="entry name" value="ABC2_TM_bact-type"/>
</dbReference>
<dbReference type="InterPro" id="IPR013525">
    <property type="entry name" value="ABC2_TM"/>
</dbReference>
<evidence type="ECO:0000256" key="2">
    <source>
        <dbReference type="ARBA" id="ARBA00007783"/>
    </source>
</evidence>
<feature type="domain" description="ABC transmembrane type-2" evidence="9">
    <location>
        <begin position="36"/>
        <end position="263"/>
    </location>
</feature>
<dbReference type="Proteomes" id="UP000252585">
    <property type="component" value="Unassembled WGS sequence"/>
</dbReference>
<evidence type="ECO:0000259" key="9">
    <source>
        <dbReference type="PROSITE" id="PS51012"/>
    </source>
</evidence>
<feature type="transmembrane region" description="Helical" evidence="8">
    <location>
        <begin position="123"/>
        <end position="143"/>
    </location>
</feature>
<evidence type="ECO:0000256" key="8">
    <source>
        <dbReference type="RuleBase" id="RU361157"/>
    </source>
</evidence>
<name>A0A368YBA1_9BACI</name>
<protein>
    <recommendedName>
        <fullName evidence="8">Transport permease protein</fullName>
    </recommendedName>
</protein>
<comment type="caution">
    <text evidence="8">Lacks conserved residue(s) required for the propagation of feature annotation.</text>
</comment>
<evidence type="ECO:0000256" key="4">
    <source>
        <dbReference type="ARBA" id="ARBA00022475"/>
    </source>
</evidence>
<dbReference type="OrthoDB" id="9794365at2"/>
<dbReference type="PROSITE" id="PS51012">
    <property type="entry name" value="ABC_TM2"/>
    <property type="match status" value="1"/>
</dbReference>
<comment type="subcellular location">
    <subcellularLocation>
        <location evidence="1 8">Cell membrane</location>
        <topology evidence="1 8">Multi-pass membrane protein</topology>
    </subcellularLocation>
</comment>
<evidence type="ECO:0000256" key="3">
    <source>
        <dbReference type="ARBA" id="ARBA00022448"/>
    </source>
</evidence>
<reference evidence="10 11" key="1">
    <citation type="submission" date="2018-07" db="EMBL/GenBank/DDBJ databases">
        <title>Genomic Encyclopedia of Type Strains, Phase IV (KMG-IV): sequencing the most valuable type-strain genomes for metagenomic binning, comparative biology and taxonomic classification.</title>
        <authorList>
            <person name="Goeker M."/>
        </authorList>
    </citation>
    <scope>NUCLEOTIDE SEQUENCE [LARGE SCALE GENOMIC DNA]</scope>
    <source>
        <strain evidence="10 11">DSM 27696</strain>
    </source>
</reference>
<keyword evidence="6 8" id="KW-1133">Transmembrane helix</keyword>
<proteinExistence type="inferred from homology"/>
<feature type="transmembrane region" description="Helical" evidence="8">
    <location>
        <begin position="72"/>
        <end position="90"/>
    </location>
</feature>
<evidence type="ECO:0000256" key="1">
    <source>
        <dbReference type="ARBA" id="ARBA00004651"/>
    </source>
</evidence>
<dbReference type="GO" id="GO:0140359">
    <property type="term" value="F:ABC-type transporter activity"/>
    <property type="evidence" value="ECO:0007669"/>
    <property type="project" value="InterPro"/>
</dbReference>
<sequence length="269" mass="31599">MFKVVRQIINEQISHWDLILRMAKFDVKGKYEIHYLGSLWEYINPSIQIAIYWFVFGLGLRQGAPIGDIPFFLWMLMGLIPWFFISPTLLQGSNSVHSKVALVSKMNFPTSVLPTVKIVSNSYKFFTMMAILLIVLIAYGIYPSIYIIQLVYYVICLFAFLFAFTIMSSTLSTLVRDYQMFLQSTMRMLLYLSPILWDTSRLPIPALENILKLNPFFYIIQGIRDSLIGGKWFFEDPIYLVYFWMLTFAILFFGSKAHLRFRKNFMDYL</sequence>
<organism evidence="10 11">
    <name type="scientific">Saliterribacillus persicus</name>
    <dbReference type="NCBI Taxonomy" id="930114"/>
    <lineage>
        <taxon>Bacteria</taxon>
        <taxon>Bacillati</taxon>
        <taxon>Bacillota</taxon>
        <taxon>Bacilli</taxon>
        <taxon>Bacillales</taxon>
        <taxon>Bacillaceae</taxon>
        <taxon>Saliterribacillus</taxon>
    </lineage>
</organism>
<evidence type="ECO:0000256" key="6">
    <source>
        <dbReference type="ARBA" id="ARBA00022989"/>
    </source>
</evidence>
<dbReference type="GO" id="GO:0015920">
    <property type="term" value="P:lipopolysaccharide transport"/>
    <property type="evidence" value="ECO:0007669"/>
    <property type="project" value="TreeGrafter"/>
</dbReference>
<evidence type="ECO:0000313" key="10">
    <source>
        <dbReference type="EMBL" id="RCW77405.1"/>
    </source>
</evidence>
<feature type="transmembrane region" description="Helical" evidence="8">
    <location>
        <begin position="150"/>
        <end position="171"/>
    </location>
</feature>
<dbReference type="PANTHER" id="PTHR30413">
    <property type="entry name" value="INNER MEMBRANE TRANSPORT PERMEASE"/>
    <property type="match status" value="1"/>
</dbReference>